<dbReference type="Pfam" id="PF01548">
    <property type="entry name" value="DEDD_Tnp_IS110"/>
    <property type="match status" value="1"/>
</dbReference>
<feature type="coiled-coil region" evidence="1">
    <location>
        <begin position="213"/>
        <end position="240"/>
    </location>
</feature>
<dbReference type="EMBL" id="CP152381">
    <property type="protein sequence ID" value="XAF56071.1"/>
    <property type="molecule type" value="Genomic_DNA"/>
</dbReference>
<reference evidence="4 5" key="1">
    <citation type="submission" date="2024-04" db="EMBL/GenBank/DDBJ databases">
        <title>Marinobacter sp. SBY-1.</title>
        <authorList>
            <person name="Pan C."/>
        </authorList>
    </citation>
    <scope>NUCLEOTIDE SEQUENCE [LARGE SCALE GENOMIC DNA]</scope>
    <source>
        <strain evidence="4 5">SBY-1</strain>
        <plasmid evidence="4 5">unnamed1</plasmid>
    </source>
</reference>
<evidence type="ECO:0000256" key="1">
    <source>
        <dbReference type="SAM" id="Coils"/>
    </source>
</evidence>
<keyword evidence="1" id="KW-0175">Coiled coil</keyword>
<sequence>MNKFKSEASRIDTVAARLELPGQECYAAYVGLDVHKETIAVAVAEPGRQEPHSEGEIANRPKSIEKLVRRLSERFGGRVLQFVYEAGPCGYGLYHQLAGTGHICEVVAPSRIPKAAAERIKTDRRDALKLARLARSGDLMPVWVPGPEQEAMRDLTRARGDMKSQERKARQQLSAFVLRHGHAWPAGKKRWTQAHYTWLESLKFSHDWQQVVLQEYVDAVKAATQRVADLRTQMERALAQWSLAPVVEALVALRGVDTLAAMVLLAELGDITRFDSPRQLMAFLGLVPSEHSSGGRRRQGGITLTGNGHARRMLVESAWSYRFPARQTKHLKRKAAPASEAAKGIAWQAQKRLCGRYRDLIQAGKNSKLVCVAIARELIGFIWAIVREEMPRVHSATNAG</sequence>
<accession>A0ABZ3EAC5</accession>
<dbReference type="InterPro" id="IPR047650">
    <property type="entry name" value="Transpos_IS110"/>
</dbReference>
<keyword evidence="5" id="KW-1185">Reference proteome</keyword>
<name>A0ABZ3EAC5_9GAMM</name>
<keyword evidence="4" id="KW-0614">Plasmid</keyword>
<feature type="domain" description="Transposase IS110-like N-terminal" evidence="2">
    <location>
        <begin position="30"/>
        <end position="177"/>
    </location>
</feature>
<dbReference type="InterPro" id="IPR002525">
    <property type="entry name" value="Transp_IS110-like_N"/>
</dbReference>
<dbReference type="InterPro" id="IPR003346">
    <property type="entry name" value="Transposase_20"/>
</dbReference>
<protein>
    <submittedName>
        <fullName evidence="4">IS110 family transposase</fullName>
    </submittedName>
</protein>
<feature type="domain" description="Transposase IS116/IS110/IS902 C-terminal" evidence="3">
    <location>
        <begin position="249"/>
        <end position="321"/>
    </location>
</feature>
<gene>
    <name evidence="4" type="ORF">AAGT77_19265</name>
</gene>
<evidence type="ECO:0000313" key="4">
    <source>
        <dbReference type="EMBL" id="XAF56071.1"/>
    </source>
</evidence>
<dbReference type="PANTHER" id="PTHR33055:SF3">
    <property type="entry name" value="PUTATIVE TRANSPOSASE FOR IS117-RELATED"/>
    <property type="match status" value="1"/>
</dbReference>
<dbReference type="PANTHER" id="PTHR33055">
    <property type="entry name" value="TRANSPOSASE FOR INSERTION SEQUENCE ELEMENT IS1111A"/>
    <property type="match status" value="1"/>
</dbReference>
<evidence type="ECO:0000259" key="3">
    <source>
        <dbReference type="Pfam" id="PF02371"/>
    </source>
</evidence>
<dbReference type="NCBIfam" id="NF033542">
    <property type="entry name" value="transpos_IS110"/>
    <property type="match status" value="1"/>
</dbReference>
<organism evidence="4 5">
    <name type="scientific">Marinobacter alkaliphilus</name>
    <dbReference type="NCBI Taxonomy" id="254719"/>
    <lineage>
        <taxon>Bacteria</taxon>
        <taxon>Pseudomonadati</taxon>
        <taxon>Pseudomonadota</taxon>
        <taxon>Gammaproteobacteria</taxon>
        <taxon>Pseudomonadales</taxon>
        <taxon>Marinobacteraceae</taxon>
        <taxon>Marinobacter</taxon>
    </lineage>
</organism>
<dbReference type="Proteomes" id="UP001445268">
    <property type="component" value="Plasmid unnamed1"/>
</dbReference>
<dbReference type="Pfam" id="PF02371">
    <property type="entry name" value="Transposase_20"/>
    <property type="match status" value="1"/>
</dbReference>
<proteinExistence type="predicted"/>
<geneLocation type="plasmid" evidence="4 5">
    <name>unnamed1</name>
</geneLocation>
<evidence type="ECO:0000313" key="5">
    <source>
        <dbReference type="Proteomes" id="UP001445268"/>
    </source>
</evidence>
<dbReference type="RefSeq" id="WP_342632660.1">
    <property type="nucleotide sequence ID" value="NZ_CP152381.1"/>
</dbReference>
<evidence type="ECO:0000259" key="2">
    <source>
        <dbReference type="Pfam" id="PF01548"/>
    </source>
</evidence>